<organism evidence="1 2">
    <name type="scientific">Coniosporium uncinatum</name>
    <dbReference type="NCBI Taxonomy" id="93489"/>
    <lineage>
        <taxon>Eukaryota</taxon>
        <taxon>Fungi</taxon>
        <taxon>Dikarya</taxon>
        <taxon>Ascomycota</taxon>
        <taxon>Pezizomycotina</taxon>
        <taxon>Dothideomycetes</taxon>
        <taxon>Dothideomycetes incertae sedis</taxon>
        <taxon>Coniosporium</taxon>
    </lineage>
</organism>
<protein>
    <submittedName>
        <fullName evidence="1">Uncharacterized protein</fullName>
    </submittedName>
</protein>
<evidence type="ECO:0000313" key="1">
    <source>
        <dbReference type="EMBL" id="KAK3043986.1"/>
    </source>
</evidence>
<dbReference type="EMBL" id="JAWDJW010012592">
    <property type="protein sequence ID" value="KAK3043986.1"/>
    <property type="molecule type" value="Genomic_DNA"/>
</dbReference>
<feature type="non-terminal residue" evidence="1">
    <location>
        <position position="1"/>
    </location>
</feature>
<comment type="caution">
    <text evidence="1">The sequence shown here is derived from an EMBL/GenBank/DDBJ whole genome shotgun (WGS) entry which is preliminary data.</text>
</comment>
<accession>A0ACC3CSH3</accession>
<name>A0ACC3CSH3_9PEZI</name>
<reference evidence="1" key="1">
    <citation type="submission" date="2024-09" db="EMBL/GenBank/DDBJ databases">
        <title>Black Yeasts Isolated from many extreme environments.</title>
        <authorList>
            <person name="Coleine C."/>
            <person name="Stajich J.E."/>
            <person name="Selbmann L."/>
        </authorList>
    </citation>
    <scope>NUCLEOTIDE SEQUENCE</scope>
    <source>
        <strain evidence="1">CCFEE 5737</strain>
    </source>
</reference>
<keyword evidence="2" id="KW-1185">Reference proteome</keyword>
<sequence length="128" mass="14093">EGEYISTAKRIASAAIDHLSDDNGILHDLHEPNLGADGPQFKGVFMRNLYTLYTVTNEDRFKQYIQRNAQSIWDNARDEKTGVLGPVWSGPYKEASAASHSSAMDALVAAAAVERKSVEYIGHRVSVL</sequence>
<gene>
    <name evidence="1" type="ORF">LTS18_002488</name>
</gene>
<evidence type="ECO:0000313" key="2">
    <source>
        <dbReference type="Proteomes" id="UP001186974"/>
    </source>
</evidence>
<dbReference type="Proteomes" id="UP001186974">
    <property type="component" value="Unassembled WGS sequence"/>
</dbReference>
<proteinExistence type="predicted"/>